<dbReference type="Pfam" id="PF05025">
    <property type="entry name" value="RbsD_FucU"/>
    <property type="match status" value="1"/>
</dbReference>
<sequence>MLRGISPLLTPELLAALSAMGHGDEITLADAHYPRFGDGARTIRMDGIGIPALLAAIMPLFKLDQYEDKQYSLMAPVAGDSDAPVWDTYDRLIREHDPHARPEFLERFSFYQRAQDSYLTVVTGETAQYGNIILRKGVILD</sequence>
<dbReference type="Proteomes" id="UP001243856">
    <property type="component" value="Unassembled WGS sequence"/>
</dbReference>
<proteinExistence type="predicted"/>
<dbReference type="GeneID" id="64187850"/>
<dbReference type="PANTHER" id="PTHR31690">
    <property type="entry name" value="FUCOSE MUTAROTASE"/>
    <property type="match status" value="1"/>
</dbReference>
<dbReference type="PANTHER" id="PTHR31690:SF4">
    <property type="entry name" value="FUCOSE MUTAROTASE"/>
    <property type="match status" value="1"/>
</dbReference>
<comment type="catalytic activity">
    <reaction evidence="3">
        <text>alpha-L-fucose = beta-L-fucose</text>
        <dbReference type="Rhea" id="RHEA:25580"/>
        <dbReference type="ChEBI" id="CHEBI:42548"/>
        <dbReference type="ChEBI" id="CHEBI:42589"/>
        <dbReference type="EC" id="5.1.3.29"/>
    </reaction>
</comment>
<keyword evidence="5" id="KW-1185">Reference proteome</keyword>
<evidence type="ECO:0000313" key="4">
    <source>
        <dbReference type="EMBL" id="MDK4300007.1"/>
    </source>
</evidence>
<reference evidence="4 5" key="1">
    <citation type="submission" date="2023-05" db="EMBL/GenBank/DDBJ databases">
        <title>Metabolic capabilities are highly conserved among human nasal-associated Corynebacterium species in pangenomic analyses.</title>
        <authorList>
            <person name="Tran T.H."/>
            <person name="Roberts A.Q."/>
            <person name="Escapa I.F."/>
            <person name="Gao W."/>
            <person name="Conlan S."/>
            <person name="Kong H."/>
            <person name="Segre J.A."/>
            <person name="Kelly M.S."/>
            <person name="Lemon K.P."/>
        </authorList>
    </citation>
    <scope>NUCLEOTIDE SEQUENCE [LARGE SCALE GENOMIC DNA]</scope>
    <source>
        <strain evidence="4 5">KPL2811</strain>
    </source>
</reference>
<dbReference type="InterPro" id="IPR050443">
    <property type="entry name" value="RbsD/FucU_mutarotase"/>
</dbReference>
<dbReference type="InterPro" id="IPR023750">
    <property type="entry name" value="RbsD-like_sf"/>
</dbReference>
<keyword evidence="2" id="KW-0413">Isomerase</keyword>
<dbReference type="Gene3D" id="3.40.1650.10">
    <property type="entry name" value="RbsD-like domain"/>
    <property type="match status" value="1"/>
</dbReference>
<accession>A0ABT7FZV6</accession>
<dbReference type="InterPro" id="IPR007721">
    <property type="entry name" value="RbsD_FucU"/>
</dbReference>
<comment type="caution">
    <text evidence="4">The sequence shown here is derived from an EMBL/GenBank/DDBJ whole genome shotgun (WGS) entry which is preliminary data.</text>
</comment>
<evidence type="ECO:0000256" key="3">
    <source>
        <dbReference type="ARBA" id="ARBA00036324"/>
    </source>
</evidence>
<organism evidence="4 5">
    <name type="scientific">Corynebacterium propinquum</name>
    <dbReference type="NCBI Taxonomy" id="43769"/>
    <lineage>
        <taxon>Bacteria</taxon>
        <taxon>Bacillati</taxon>
        <taxon>Actinomycetota</taxon>
        <taxon>Actinomycetes</taxon>
        <taxon>Mycobacteriales</taxon>
        <taxon>Corynebacteriaceae</taxon>
        <taxon>Corynebacterium</taxon>
    </lineage>
</organism>
<evidence type="ECO:0000313" key="5">
    <source>
        <dbReference type="Proteomes" id="UP001243856"/>
    </source>
</evidence>
<dbReference type="RefSeq" id="WP_018121521.1">
    <property type="nucleotide sequence ID" value="NZ_CABIYR010000008.1"/>
</dbReference>
<gene>
    <name evidence="4" type="ORF">QPX45_01880</name>
</gene>
<name>A0ABT7FZV6_9CORY</name>
<evidence type="ECO:0000256" key="2">
    <source>
        <dbReference type="ARBA" id="ARBA00023235"/>
    </source>
</evidence>
<dbReference type="EMBL" id="JASNVK010000002">
    <property type="protein sequence ID" value="MDK4300007.1"/>
    <property type="molecule type" value="Genomic_DNA"/>
</dbReference>
<protein>
    <submittedName>
        <fullName evidence="4">RbsD/FucU domain-containing protein</fullName>
    </submittedName>
</protein>
<dbReference type="SUPFAM" id="SSF102546">
    <property type="entry name" value="RbsD-like"/>
    <property type="match status" value="1"/>
</dbReference>
<comment type="catalytic activity">
    <reaction evidence="1">
        <text>beta-D-ribopyranose = beta-D-ribofuranose</text>
        <dbReference type="Rhea" id="RHEA:25432"/>
        <dbReference type="ChEBI" id="CHEBI:27476"/>
        <dbReference type="ChEBI" id="CHEBI:47002"/>
        <dbReference type="EC" id="5.4.99.62"/>
    </reaction>
</comment>
<evidence type="ECO:0000256" key="1">
    <source>
        <dbReference type="ARBA" id="ARBA00000223"/>
    </source>
</evidence>